<dbReference type="GO" id="GO:0043022">
    <property type="term" value="F:ribosome binding"/>
    <property type="evidence" value="ECO:0007669"/>
    <property type="project" value="TreeGrafter"/>
</dbReference>
<keyword evidence="2" id="KW-0396">Initiation factor</keyword>
<dbReference type="EMBL" id="CAKLCB010000298">
    <property type="protein sequence ID" value="CAH0519494.1"/>
    <property type="molecule type" value="Genomic_DNA"/>
</dbReference>
<dbReference type="SUPFAM" id="SSF54364">
    <property type="entry name" value="Translation initiation factor IF3, N-terminal domain"/>
    <property type="match status" value="1"/>
</dbReference>
<feature type="domain" description="Translation initiation factor 3 N-terminal" evidence="5">
    <location>
        <begin position="40"/>
        <end position="109"/>
    </location>
</feature>
<dbReference type="PANTHER" id="PTHR10938">
    <property type="entry name" value="TRANSLATION INITIATION FACTOR IF-3"/>
    <property type="match status" value="1"/>
</dbReference>
<dbReference type="SUPFAM" id="SSF55200">
    <property type="entry name" value="Translation initiation factor IF3, C-terminal domain"/>
    <property type="match status" value="1"/>
</dbReference>
<dbReference type="InterPro" id="IPR019815">
    <property type="entry name" value="Translation_initiation_fac_3_C"/>
</dbReference>
<dbReference type="GO" id="GO:0032790">
    <property type="term" value="P:ribosome disassembly"/>
    <property type="evidence" value="ECO:0007669"/>
    <property type="project" value="TreeGrafter"/>
</dbReference>
<dbReference type="EMBL" id="CAKKTJ010000276">
    <property type="protein sequence ID" value="CAH0478800.1"/>
    <property type="molecule type" value="Genomic_DNA"/>
</dbReference>
<reference evidence="6 8" key="1">
    <citation type="submission" date="2021-11" db="EMBL/GenBank/DDBJ databases">
        <authorList>
            <person name="Islam A."/>
            <person name="Islam S."/>
            <person name="Flora M.S."/>
            <person name="Rahman M."/>
            <person name="Ziaur R.M."/>
            <person name="Epstein J.H."/>
            <person name="Hassan M."/>
            <person name="Klassen M."/>
            <person name="Woodard K."/>
            <person name="Webb A."/>
            <person name="Webby R.J."/>
            <person name="El Zowalaty M.E."/>
        </authorList>
    </citation>
    <scope>NUCLEOTIDE SEQUENCE</scope>
    <source>
        <strain evidence="7">Pbs1</strain>
        <strain evidence="6">Pbs3</strain>
    </source>
</reference>
<dbReference type="InterPro" id="IPR019814">
    <property type="entry name" value="Translation_initiation_fac_3_N"/>
</dbReference>
<keyword evidence="8" id="KW-1185">Reference proteome</keyword>
<dbReference type="Gene3D" id="3.30.110.10">
    <property type="entry name" value="Translation initiation factor 3 (IF-3), C-terminal domain"/>
    <property type="match status" value="1"/>
</dbReference>
<evidence type="ECO:0000259" key="5">
    <source>
        <dbReference type="Pfam" id="PF05198"/>
    </source>
</evidence>
<dbReference type="Proteomes" id="UP001160483">
    <property type="component" value="Unassembled WGS sequence"/>
</dbReference>
<sequence>MLSLVRPAVRAALYPRRMMYDPHLLLRRGFVSAETKWGVTNEHITARVVNIVEEGGHVRTDIPIHQAIQDAQSRGVDLVQMSPVGKLPAVCRLFDAKKRYYELKKANKKTSKQQRPKPDKEVVIGAKIAPNDLNMKVEQLKRFLNKGHKVKVTIKFKQAYHLKEQSLEQLKKIESRIDAATGMPSGHPREQFGAVYVFYSPAI</sequence>
<accession>A0AAU9L206</accession>
<comment type="similarity">
    <text evidence="1">Belongs to the IF-3 family.</text>
</comment>
<dbReference type="InterPro" id="IPR001288">
    <property type="entry name" value="Translation_initiation_fac_3"/>
</dbReference>
<name>A0AAU9L206_9STRA</name>
<dbReference type="Pfam" id="PF05198">
    <property type="entry name" value="IF3_N"/>
    <property type="match status" value="1"/>
</dbReference>
<comment type="caution">
    <text evidence="6">The sequence shown here is derived from an EMBL/GenBank/DDBJ whole genome shotgun (WGS) entry which is preliminary data.</text>
</comment>
<evidence type="ECO:0000313" key="8">
    <source>
        <dbReference type="Proteomes" id="UP001158986"/>
    </source>
</evidence>
<dbReference type="NCBIfam" id="TIGR00168">
    <property type="entry name" value="infC"/>
    <property type="match status" value="1"/>
</dbReference>
<dbReference type="InterPro" id="IPR036787">
    <property type="entry name" value="T_IF-3_N_sf"/>
</dbReference>
<evidence type="ECO:0000256" key="2">
    <source>
        <dbReference type="ARBA" id="ARBA00022540"/>
    </source>
</evidence>
<dbReference type="InterPro" id="IPR036788">
    <property type="entry name" value="T_IF-3_C_sf"/>
</dbReference>
<keyword evidence="3" id="KW-0648">Protein biosynthesis</keyword>
<dbReference type="Gene3D" id="3.10.20.80">
    <property type="entry name" value="Translation initiation factor 3 (IF-3), N-terminal domain"/>
    <property type="match status" value="1"/>
</dbReference>
<dbReference type="Proteomes" id="UP001158986">
    <property type="component" value="Unassembled WGS sequence"/>
</dbReference>
<feature type="domain" description="Translation initiation factor 3 C-terminal" evidence="4">
    <location>
        <begin position="120"/>
        <end position="178"/>
    </location>
</feature>
<evidence type="ECO:0000256" key="1">
    <source>
        <dbReference type="ARBA" id="ARBA00005439"/>
    </source>
</evidence>
<organism evidence="6 9">
    <name type="scientific">Peronospora belbahrii</name>
    <dbReference type="NCBI Taxonomy" id="622444"/>
    <lineage>
        <taxon>Eukaryota</taxon>
        <taxon>Sar</taxon>
        <taxon>Stramenopiles</taxon>
        <taxon>Oomycota</taxon>
        <taxon>Peronosporomycetes</taxon>
        <taxon>Peronosporales</taxon>
        <taxon>Peronosporaceae</taxon>
        <taxon>Peronospora</taxon>
    </lineage>
</organism>
<evidence type="ECO:0008006" key="10">
    <source>
        <dbReference type="Google" id="ProtNLM"/>
    </source>
</evidence>
<dbReference type="AlphaFoldDB" id="A0AAU9L206"/>
<evidence type="ECO:0000313" key="6">
    <source>
        <dbReference type="EMBL" id="CAH0478800.1"/>
    </source>
</evidence>
<evidence type="ECO:0000259" key="4">
    <source>
        <dbReference type="Pfam" id="PF00707"/>
    </source>
</evidence>
<dbReference type="GO" id="GO:0005737">
    <property type="term" value="C:cytoplasm"/>
    <property type="evidence" value="ECO:0007669"/>
    <property type="project" value="UniProtKB-ARBA"/>
</dbReference>
<proteinExistence type="inferred from homology"/>
<protein>
    <recommendedName>
        <fullName evidence="10">Translation initiation factor IF-3</fullName>
    </recommendedName>
</protein>
<evidence type="ECO:0000313" key="9">
    <source>
        <dbReference type="Proteomes" id="UP001160483"/>
    </source>
</evidence>
<evidence type="ECO:0000313" key="7">
    <source>
        <dbReference type="EMBL" id="CAH0519494.1"/>
    </source>
</evidence>
<evidence type="ECO:0000256" key="3">
    <source>
        <dbReference type="ARBA" id="ARBA00022917"/>
    </source>
</evidence>
<dbReference type="GO" id="GO:0003743">
    <property type="term" value="F:translation initiation factor activity"/>
    <property type="evidence" value="ECO:0007669"/>
    <property type="project" value="UniProtKB-KW"/>
</dbReference>
<dbReference type="Pfam" id="PF00707">
    <property type="entry name" value="IF3_C"/>
    <property type="match status" value="1"/>
</dbReference>
<gene>
    <name evidence="7" type="ORF">PBS001_LOCUS6020</name>
    <name evidence="6" type="ORF">PBS003_LOCUS5481</name>
</gene>
<dbReference type="PANTHER" id="PTHR10938:SF0">
    <property type="entry name" value="TRANSLATION INITIATION FACTOR IF-3, MITOCHONDRIAL"/>
    <property type="match status" value="1"/>
</dbReference>